<dbReference type="Gene3D" id="3.80.10.10">
    <property type="entry name" value="Ribonuclease Inhibitor"/>
    <property type="match status" value="1"/>
</dbReference>
<protein>
    <submittedName>
        <fullName evidence="1">Leucine rich repeat-containing protein</fullName>
    </submittedName>
</protein>
<dbReference type="RefSeq" id="WP_078765615.1">
    <property type="nucleotide sequence ID" value="NZ_FUXZ01000004.1"/>
</dbReference>
<dbReference type="Proteomes" id="UP000190814">
    <property type="component" value="Unassembled WGS sequence"/>
</dbReference>
<dbReference type="Pfam" id="PF13306">
    <property type="entry name" value="LRR_5"/>
    <property type="match status" value="1"/>
</dbReference>
<gene>
    <name evidence="1" type="ORF">SAMN02745111_00728</name>
</gene>
<dbReference type="OrthoDB" id="1771092at2"/>
<evidence type="ECO:0000313" key="1">
    <source>
        <dbReference type="EMBL" id="SKA62924.1"/>
    </source>
</evidence>
<sequence length="659" mass="74112">MEIRRNWKILVGIFICAIGIMFNGSVNAHATSLYTENRFEVMEEIDNPENYNGGYYAGEERNFTYKVTPKETGIYKIYSETDPEKEGYYNQNSLKIYAFNESKQVITTLDGIGIDGEKVYVEANIYMVKGKSYYIGFRTYDIEGKFVEVTMSKTNFVAQPKMKYHFYFDTYFTGDTEYVKGNYYWDNENATLTLDNCEMGPCRIGLSASNLDRPNGEKYFFAVEDFPTVKNIKVILKGENKFISPLNESDEYTTMLFVRGGNSLNNNYVNVGIEFTGGGTLNIDQDYIVDLAEIVGDIVLNDITLNINWEKSALLGRKVFDTDSNLKIINSTINAKLHFGHALFGATADIIVDDSQFCINAVWGDEWKDKQIAGIFYANDEVLLNSGELLIAADPEYLELLEKNKYCSLGMNEEGVEINKDKFTFASVNNVDISQLKYTLENTTYIYDGKAKTPKVTIPGLVEGKHFEVKYSDNVNVGKAKFTVTGIGMFTGKIEGTFEIAEKSVENQAGEDVNTETTLTDGKLLYKILLDASADEKTAGKVQVVGLQKKNLKKITIKAVVTLDGKKYNVTSIAANAFKGNKKITKVTIGKNVTTIGKKAFFGCKKLKTVKINSKKLKVGKKAFYRKGGKKLTIRVPKKLKKKYKKAFKKAKTNKFIVK</sequence>
<organism evidence="1 2">
    <name type="scientific">Eubacterium uniforme</name>
    <dbReference type="NCBI Taxonomy" id="39495"/>
    <lineage>
        <taxon>Bacteria</taxon>
        <taxon>Bacillati</taxon>
        <taxon>Bacillota</taxon>
        <taxon>Clostridia</taxon>
        <taxon>Eubacteriales</taxon>
        <taxon>Eubacteriaceae</taxon>
        <taxon>Eubacterium</taxon>
    </lineage>
</organism>
<dbReference type="EMBL" id="FUXZ01000004">
    <property type="protein sequence ID" value="SKA62924.1"/>
    <property type="molecule type" value="Genomic_DNA"/>
</dbReference>
<dbReference type="InterPro" id="IPR032675">
    <property type="entry name" value="LRR_dom_sf"/>
</dbReference>
<proteinExistence type="predicted"/>
<dbReference type="AlphaFoldDB" id="A0A1T4VD85"/>
<evidence type="ECO:0000313" key="2">
    <source>
        <dbReference type="Proteomes" id="UP000190814"/>
    </source>
</evidence>
<reference evidence="1 2" key="1">
    <citation type="submission" date="2017-02" db="EMBL/GenBank/DDBJ databases">
        <authorList>
            <person name="Peterson S.W."/>
        </authorList>
    </citation>
    <scope>NUCLEOTIDE SEQUENCE [LARGE SCALE GENOMIC DNA]</scope>
    <source>
        <strain evidence="1 2">ATCC 35992</strain>
    </source>
</reference>
<name>A0A1T4VD85_9FIRM</name>
<dbReference type="InterPro" id="IPR026906">
    <property type="entry name" value="LRR_5"/>
</dbReference>
<accession>A0A1T4VD85</accession>
<keyword evidence="2" id="KW-1185">Reference proteome</keyword>
<dbReference type="STRING" id="39495.SAMN02745111_00728"/>